<gene>
    <name evidence="3" type="ORF">O6R05_01405</name>
</gene>
<dbReference type="PROSITE" id="PS51257">
    <property type="entry name" value="PROKAR_LIPOPROTEIN"/>
    <property type="match status" value="1"/>
</dbReference>
<feature type="compositionally biased region" description="Basic and acidic residues" evidence="1">
    <location>
        <begin position="55"/>
        <end position="71"/>
    </location>
</feature>
<protein>
    <recommendedName>
        <fullName evidence="5">Lipoprotein</fullName>
    </recommendedName>
</protein>
<feature type="compositionally biased region" description="Basic and acidic residues" evidence="1">
    <location>
        <begin position="21"/>
        <end position="32"/>
    </location>
</feature>
<evidence type="ECO:0000313" key="3">
    <source>
        <dbReference type="EMBL" id="WBW50226.1"/>
    </source>
</evidence>
<proteinExistence type="predicted"/>
<dbReference type="RefSeq" id="WP_271191757.1">
    <property type="nucleotide sequence ID" value="NZ_CP115667.1"/>
</dbReference>
<evidence type="ECO:0000256" key="2">
    <source>
        <dbReference type="SAM" id="SignalP"/>
    </source>
</evidence>
<organism evidence="3 4">
    <name type="scientific">Peptoniphilus equinus</name>
    <dbReference type="NCBI Taxonomy" id="3016343"/>
    <lineage>
        <taxon>Bacteria</taxon>
        <taxon>Bacillati</taxon>
        <taxon>Bacillota</taxon>
        <taxon>Tissierellia</taxon>
        <taxon>Tissierellales</taxon>
        <taxon>Peptoniphilaceae</taxon>
        <taxon>Peptoniphilus</taxon>
    </lineage>
</organism>
<accession>A0ABY7QTX5</accession>
<dbReference type="EMBL" id="CP115667">
    <property type="protein sequence ID" value="WBW50226.1"/>
    <property type="molecule type" value="Genomic_DNA"/>
</dbReference>
<evidence type="ECO:0000313" key="4">
    <source>
        <dbReference type="Proteomes" id="UP001210339"/>
    </source>
</evidence>
<evidence type="ECO:0008006" key="5">
    <source>
        <dbReference type="Google" id="ProtNLM"/>
    </source>
</evidence>
<dbReference type="Proteomes" id="UP001210339">
    <property type="component" value="Chromosome"/>
</dbReference>
<keyword evidence="2" id="KW-0732">Signal</keyword>
<sequence>MKKNIVALLMCALLLSACGKGDKATNDTEIKSTDSSNVEVLTKNEGNAAAANAKNSDRSDEKTTATDADETKVDADELSSLAEHADYISHVRITAAADAQDITYLEDYKGDLSNIAMELPKGVKSDREYLLFYIDGADGKIQPVAEDSAFIELEGSDDERLAYIKKTFKKETPSVERKTTTDLTDNAKADATKDAEESTRTLTTKSK</sequence>
<feature type="signal peptide" evidence="2">
    <location>
        <begin position="1"/>
        <end position="19"/>
    </location>
</feature>
<reference evidence="3 4" key="1">
    <citation type="submission" date="2023-01" db="EMBL/GenBank/DDBJ databases">
        <authorList>
            <person name="Lee S.H."/>
            <person name="Jung H.S."/>
            <person name="Yun J.U."/>
        </authorList>
    </citation>
    <scope>NUCLEOTIDE SEQUENCE [LARGE SCALE GENOMIC DNA]</scope>
    <source>
        <strain evidence="3 4">CBA3646</strain>
    </source>
</reference>
<keyword evidence="4" id="KW-1185">Reference proteome</keyword>
<feature type="region of interest" description="Disordered" evidence="1">
    <location>
        <begin position="21"/>
        <end position="71"/>
    </location>
</feature>
<feature type="compositionally biased region" description="Basic and acidic residues" evidence="1">
    <location>
        <begin position="172"/>
        <end position="199"/>
    </location>
</feature>
<feature type="region of interest" description="Disordered" evidence="1">
    <location>
        <begin position="172"/>
        <end position="207"/>
    </location>
</feature>
<feature type="chain" id="PRO_5046447943" description="Lipoprotein" evidence="2">
    <location>
        <begin position="20"/>
        <end position="207"/>
    </location>
</feature>
<name>A0ABY7QTX5_9FIRM</name>
<evidence type="ECO:0000256" key="1">
    <source>
        <dbReference type="SAM" id="MobiDB-lite"/>
    </source>
</evidence>